<feature type="non-terminal residue" evidence="1">
    <location>
        <position position="1"/>
    </location>
</feature>
<reference evidence="1" key="1">
    <citation type="submission" date="2021-06" db="EMBL/GenBank/DDBJ databases">
        <authorList>
            <person name="Kallberg Y."/>
            <person name="Tangrot J."/>
            <person name="Rosling A."/>
        </authorList>
    </citation>
    <scope>NUCLEOTIDE SEQUENCE</scope>
    <source>
        <strain evidence="1">CL356</strain>
    </source>
</reference>
<organism evidence="1 2">
    <name type="scientific">Acaulospora colombiana</name>
    <dbReference type="NCBI Taxonomy" id="27376"/>
    <lineage>
        <taxon>Eukaryota</taxon>
        <taxon>Fungi</taxon>
        <taxon>Fungi incertae sedis</taxon>
        <taxon>Mucoromycota</taxon>
        <taxon>Glomeromycotina</taxon>
        <taxon>Glomeromycetes</taxon>
        <taxon>Diversisporales</taxon>
        <taxon>Acaulosporaceae</taxon>
        <taxon>Acaulospora</taxon>
    </lineage>
</organism>
<protein>
    <submittedName>
        <fullName evidence="1">11565_t:CDS:1</fullName>
    </submittedName>
</protein>
<dbReference type="Proteomes" id="UP000789525">
    <property type="component" value="Unassembled WGS sequence"/>
</dbReference>
<name>A0ACA9LCM0_9GLOM</name>
<keyword evidence="2" id="KW-1185">Reference proteome</keyword>
<accession>A0ACA9LCM0</accession>
<proteinExistence type="predicted"/>
<comment type="caution">
    <text evidence="1">The sequence shown here is derived from an EMBL/GenBank/DDBJ whole genome shotgun (WGS) entry which is preliminary data.</text>
</comment>
<evidence type="ECO:0000313" key="1">
    <source>
        <dbReference type="EMBL" id="CAG8521727.1"/>
    </source>
</evidence>
<sequence>YHAFLDLMSQNPALFLVPTLDLAWHTHQLKGDQYRLDTQTYLQRTPNHDDNVEATSLSIAYDITAKAWKDRFGVPYSVCGCIPDRVPGNRLSRFISGLSIFDHKREKSDNSIEDTLVNTRPDLVTTEDHEADTSHPSEHNVYFGDPNNEKTKSRNTKRERKSIRCVANVKKSGDRDQWRALQAERAEKTQLALLDDNDGNKRHKEAFTDTRHGYDHYYAYWGVSAAIPLGLPTVRLVNTGAYAKFGNLFFGEIR</sequence>
<gene>
    <name evidence="1" type="ORF">ACOLOM_LOCUS3688</name>
</gene>
<dbReference type="EMBL" id="CAJVPT010005585">
    <property type="protein sequence ID" value="CAG8521727.1"/>
    <property type="molecule type" value="Genomic_DNA"/>
</dbReference>
<evidence type="ECO:0000313" key="2">
    <source>
        <dbReference type="Proteomes" id="UP000789525"/>
    </source>
</evidence>